<dbReference type="Gene3D" id="3.90.550.10">
    <property type="entry name" value="Spore Coat Polysaccharide Biosynthesis Protein SpsA, Chain A"/>
    <property type="match status" value="1"/>
</dbReference>
<organism evidence="4 5">
    <name type="scientific">Pseudodonghicola xiamenensis</name>
    <dbReference type="NCBI Taxonomy" id="337702"/>
    <lineage>
        <taxon>Bacteria</taxon>
        <taxon>Pseudomonadati</taxon>
        <taxon>Pseudomonadota</taxon>
        <taxon>Alphaproteobacteria</taxon>
        <taxon>Rhodobacterales</taxon>
        <taxon>Paracoccaceae</taxon>
        <taxon>Pseudodonghicola</taxon>
    </lineage>
</organism>
<dbReference type="EMBL" id="BNAP01000011">
    <property type="protein sequence ID" value="GHG93616.1"/>
    <property type="molecule type" value="Genomic_DNA"/>
</dbReference>
<protein>
    <recommendedName>
        <fullName evidence="6">Glycosyltransferase 2-like domain-containing protein</fullName>
    </recommendedName>
</protein>
<dbReference type="PANTHER" id="PTHR43179">
    <property type="entry name" value="RHAMNOSYLTRANSFERASE WBBL"/>
    <property type="match status" value="1"/>
</dbReference>
<evidence type="ECO:0000313" key="5">
    <source>
        <dbReference type="Proteomes" id="UP000611500"/>
    </source>
</evidence>
<evidence type="ECO:0000256" key="2">
    <source>
        <dbReference type="ARBA" id="ARBA00022676"/>
    </source>
</evidence>
<comment type="caution">
    <text evidence="4">The sequence shown here is derived from an EMBL/GenBank/DDBJ whole genome shotgun (WGS) entry which is preliminary data.</text>
</comment>
<evidence type="ECO:0000313" key="4">
    <source>
        <dbReference type="EMBL" id="GHG93616.1"/>
    </source>
</evidence>
<reference evidence="4" key="2">
    <citation type="submission" date="2020-09" db="EMBL/GenBank/DDBJ databases">
        <authorList>
            <person name="Sun Q."/>
            <person name="Zhou Y."/>
        </authorList>
    </citation>
    <scope>NUCLEOTIDE SEQUENCE</scope>
    <source>
        <strain evidence="4">CGMCC 1.7081</strain>
    </source>
</reference>
<dbReference type="GO" id="GO:0016757">
    <property type="term" value="F:glycosyltransferase activity"/>
    <property type="evidence" value="ECO:0007669"/>
    <property type="project" value="UniProtKB-KW"/>
</dbReference>
<keyword evidence="2" id="KW-0328">Glycosyltransferase</keyword>
<dbReference type="Pfam" id="PF13641">
    <property type="entry name" value="Glyco_tranf_2_3"/>
    <property type="match status" value="1"/>
</dbReference>
<evidence type="ECO:0008006" key="6">
    <source>
        <dbReference type="Google" id="ProtNLM"/>
    </source>
</evidence>
<evidence type="ECO:0000256" key="3">
    <source>
        <dbReference type="ARBA" id="ARBA00022679"/>
    </source>
</evidence>
<dbReference type="CDD" id="cd04186">
    <property type="entry name" value="GT_2_like_c"/>
    <property type="match status" value="1"/>
</dbReference>
<reference evidence="4" key="1">
    <citation type="journal article" date="2014" name="Int. J. Syst. Evol. Microbiol.">
        <title>Complete genome sequence of Corynebacterium casei LMG S-19264T (=DSM 44701T), isolated from a smear-ripened cheese.</title>
        <authorList>
            <consortium name="US DOE Joint Genome Institute (JGI-PGF)"/>
            <person name="Walter F."/>
            <person name="Albersmeier A."/>
            <person name="Kalinowski J."/>
            <person name="Ruckert C."/>
        </authorList>
    </citation>
    <scope>NUCLEOTIDE SEQUENCE</scope>
    <source>
        <strain evidence="4">CGMCC 1.7081</strain>
    </source>
</reference>
<dbReference type="SUPFAM" id="SSF53448">
    <property type="entry name" value="Nucleotide-diphospho-sugar transferases"/>
    <property type="match status" value="1"/>
</dbReference>
<keyword evidence="5" id="KW-1185">Reference proteome</keyword>
<proteinExistence type="inferred from homology"/>
<dbReference type="AlphaFoldDB" id="A0A8J3H9V9"/>
<comment type="similarity">
    <text evidence="1">Belongs to the glycosyltransferase 2 family.</text>
</comment>
<gene>
    <name evidence="4" type="ORF">GCM10010961_26210</name>
</gene>
<accession>A0A8J3H9V9</accession>
<evidence type="ECO:0000256" key="1">
    <source>
        <dbReference type="ARBA" id="ARBA00006739"/>
    </source>
</evidence>
<dbReference type="InterPro" id="IPR029044">
    <property type="entry name" value="Nucleotide-diphossugar_trans"/>
</dbReference>
<dbReference type="Proteomes" id="UP000611500">
    <property type="component" value="Unassembled WGS sequence"/>
</dbReference>
<name>A0A8J3H9V9_9RHOB</name>
<sequence>MIAMTGPTVLTILLNFRTPDLTLRSAEAALAAMEHVAGEIVIVDNDSGDGSFETIRAAAEARGWLGSGRLRVIASDHNGGFGAGMNVGMAAGLASGAAPDFYYLLNSDAFPEAGTIAALRDFLIAHPKAGFAGSFVYGEDGLPHQTAFRFPSAAGEFETAARTGIFSRLLKNAIVALPVPAETTQIDWTAGASLMLRAGMIHQIGGFDETFFLYYEETELCHRAARAGWQCWFVPKSRIMHLGSVSTGMKRWSRTPGYWFDSRRYYFTKTHGPAYALAATLARVAGQTIWGLRRLLQGKPQADPDHFLRDLVAHSFGPGLKPRKTASPLTATPR</sequence>
<keyword evidence="3" id="KW-0808">Transferase</keyword>
<dbReference type="PANTHER" id="PTHR43179:SF12">
    <property type="entry name" value="GALACTOFURANOSYLTRANSFERASE GLFT2"/>
    <property type="match status" value="1"/>
</dbReference>